<proteinExistence type="predicted"/>
<dbReference type="InterPro" id="IPR001940">
    <property type="entry name" value="Peptidase_S1C"/>
</dbReference>
<name>A0A4P2Q0Q8_SORCE</name>
<feature type="chain" id="PRO_5020517386" description="Serine protease" evidence="4">
    <location>
        <begin position="21"/>
        <end position="387"/>
    </location>
</feature>
<feature type="region of interest" description="Disordered" evidence="3">
    <location>
        <begin position="22"/>
        <end position="47"/>
    </location>
</feature>
<dbReference type="AlphaFoldDB" id="A0A4P2Q0Q8"/>
<organism evidence="5 6">
    <name type="scientific">Sorangium cellulosum</name>
    <name type="common">Polyangium cellulosum</name>
    <dbReference type="NCBI Taxonomy" id="56"/>
    <lineage>
        <taxon>Bacteria</taxon>
        <taxon>Pseudomonadati</taxon>
        <taxon>Myxococcota</taxon>
        <taxon>Polyangia</taxon>
        <taxon>Polyangiales</taxon>
        <taxon>Polyangiaceae</taxon>
        <taxon>Sorangium</taxon>
    </lineage>
</organism>
<evidence type="ECO:0000256" key="1">
    <source>
        <dbReference type="ARBA" id="ARBA00022670"/>
    </source>
</evidence>
<dbReference type="SUPFAM" id="SSF50494">
    <property type="entry name" value="Trypsin-like serine proteases"/>
    <property type="match status" value="1"/>
</dbReference>
<evidence type="ECO:0000256" key="2">
    <source>
        <dbReference type="ARBA" id="ARBA00022801"/>
    </source>
</evidence>
<reference evidence="5 6" key="1">
    <citation type="submission" date="2015-09" db="EMBL/GenBank/DDBJ databases">
        <title>Sorangium comparison.</title>
        <authorList>
            <person name="Zaburannyi N."/>
            <person name="Bunk B."/>
            <person name="Overmann J."/>
            <person name="Mueller R."/>
        </authorList>
    </citation>
    <scope>NUCLEOTIDE SEQUENCE [LARGE SCALE GENOMIC DNA]</scope>
    <source>
        <strain evidence="5 6">So ceGT47</strain>
    </source>
</reference>
<gene>
    <name evidence="5" type="ORF">SOCEGT47_029890</name>
</gene>
<dbReference type="PANTHER" id="PTHR43343">
    <property type="entry name" value="PEPTIDASE S12"/>
    <property type="match status" value="1"/>
</dbReference>
<keyword evidence="1" id="KW-0645">Protease</keyword>
<dbReference type="GO" id="GO:0004252">
    <property type="term" value="F:serine-type endopeptidase activity"/>
    <property type="evidence" value="ECO:0007669"/>
    <property type="project" value="InterPro"/>
</dbReference>
<dbReference type="InterPro" id="IPR009003">
    <property type="entry name" value="Peptidase_S1_PA"/>
</dbReference>
<keyword evidence="4" id="KW-0732">Signal</keyword>
<sequence length="387" mass="40274">MRTALLTLVLLLALPRGAAAQAPNGKAATRAPNGKAASQAGSGPSPIALRPLDRATVRVVTLSGIRPARVQSSRTGLVRLPAIGEISHGTGFVTDRSGLIVTAAHVTSGADLIAVLLPGHTDALAARVVFVHPERDVAVLHAAGSFADVLSLPAHDPPLQMAEQVSASGYPVDLRERYPAATAGVVSRQLNSGSLQLAMGVNPGNSGGPVTNGAGQLLGIVSQRGAPEAGLENIAVIEPLRHVRESVERARAVLRHEGASAHGEGGRVLAGLLADFVRTSDERPVYEKTSLTVLQRASAAPRTPEEEALVAAHAWNMGLALLESRSKADPAQLAPADRGAAERLLSLSLKLARDVNLRAPHVRVHYPIVRTIVVSAGRPFVPPAPRR</sequence>
<dbReference type="PRINTS" id="PR00834">
    <property type="entry name" value="PROTEASES2C"/>
</dbReference>
<evidence type="ECO:0000313" key="5">
    <source>
        <dbReference type="EMBL" id="AUX22486.1"/>
    </source>
</evidence>
<dbReference type="Pfam" id="PF13365">
    <property type="entry name" value="Trypsin_2"/>
    <property type="match status" value="1"/>
</dbReference>
<keyword evidence="2" id="KW-0378">Hydrolase</keyword>
<protein>
    <recommendedName>
        <fullName evidence="7">Serine protease</fullName>
    </recommendedName>
</protein>
<dbReference type="EMBL" id="CP012670">
    <property type="protein sequence ID" value="AUX22486.1"/>
    <property type="molecule type" value="Genomic_DNA"/>
</dbReference>
<feature type="signal peptide" evidence="4">
    <location>
        <begin position="1"/>
        <end position="20"/>
    </location>
</feature>
<evidence type="ECO:0000313" key="6">
    <source>
        <dbReference type="Proteomes" id="UP000295781"/>
    </source>
</evidence>
<evidence type="ECO:0000256" key="4">
    <source>
        <dbReference type="SAM" id="SignalP"/>
    </source>
</evidence>
<evidence type="ECO:0000256" key="3">
    <source>
        <dbReference type="SAM" id="MobiDB-lite"/>
    </source>
</evidence>
<dbReference type="InterPro" id="IPR051201">
    <property type="entry name" value="Chloro_Bact_Ser_Proteases"/>
</dbReference>
<dbReference type="PANTHER" id="PTHR43343:SF3">
    <property type="entry name" value="PROTEASE DO-LIKE 8, CHLOROPLASTIC"/>
    <property type="match status" value="1"/>
</dbReference>
<dbReference type="Gene3D" id="2.40.10.120">
    <property type="match status" value="1"/>
</dbReference>
<accession>A0A4P2Q0Q8</accession>
<dbReference type="GO" id="GO:0006508">
    <property type="term" value="P:proteolysis"/>
    <property type="evidence" value="ECO:0007669"/>
    <property type="project" value="UniProtKB-KW"/>
</dbReference>
<dbReference type="OrthoDB" id="9766361at2"/>
<dbReference type="Proteomes" id="UP000295781">
    <property type="component" value="Chromosome"/>
</dbReference>
<dbReference type="RefSeq" id="WP_129347640.1">
    <property type="nucleotide sequence ID" value="NZ_CP012670.1"/>
</dbReference>
<evidence type="ECO:0008006" key="7">
    <source>
        <dbReference type="Google" id="ProtNLM"/>
    </source>
</evidence>